<dbReference type="PANTHER" id="PTHR43584">
    <property type="entry name" value="NUCLEOTIDYL TRANSFERASE"/>
    <property type="match status" value="1"/>
</dbReference>
<keyword evidence="2" id="KW-0012">Acyltransferase</keyword>
<dbReference type="Gene3D" id="2.160.10.10">
    <property type="entry name" value="Hexapeptide repeat proteins"/>
    <property type="match status" value="1"/>
</dbReference>
<organism evidence="3 4">
    <name type="scientific">Siphonobacter curvatus</name>
    <dbReference type="NCBI Taxonomy" id="2094562"/>
    <lineage>
        <taxon>Bacteria</taxon>
        <taxon>Pseudomonadati</taxon>
        <taxon>Bacteroidota</taxon>
        <taxon>Cytophagia</taxon>
        <taxon>Cytophagales</taxon>
        <taxon>Cytophagaceae</taxon>
        <taxon>Siphonobacter</taxon>
    </lineage>
</organism>
<gene>
    <name evidence="3" type="ORF">C5O19_00485</name>
</gene>
<dbReference type="GO" id="GO:0016779">
    <property type="term" value="F:nucleotidyltransferase activity"/>
    <property type="evidence" value="ECO:0007669"/>
    <property type="project" value="UniProtKB-ARBA"/>
</dbReference>
<dbReference type="GO" id="GO:0016746">
    <property type="term" value="F:acyltransferase activity"/>
    <property type="evidence" value="ECO:0007669"/>
    <property type="project" value="UniProtKB-KW"/>
</dbReference>
<keyword evidence="1 3" id="KW-0808">Transferase</keyword>
<dbReference type="NCBIfam" id="TIGR03991">
    <property type="entry name" value="alt_bact_glmU"/>
    <property type="match status" value="1"/>
</dbReference>
<dbReference type="PANTHER" id="PTHR43584:SF9">
    <property type="entry name" value="TRANSFERASE HEXAPEPTIDE REPEAT CONTAINING PROTEIN"/>
    <property type="match status" value="1"/>
</dbReference>
<evidence type="ECO:0000313" key="4">
    <source>
        <dbReference type="Proteomes" id="UP000239590"/>
    </source>
</evidence>
<dbReference type="RefSeq" id="WP_104709443.1">
    <property type="nucleotide sequence ID" value="NZ_PTRA01000001.1"/>
</dbReference>
<proteinExistence type="predicted"/>
<accession>A0A2S7IKA6</accession>
<dbReference type="InterPro" id="IPR050065">
    <property type="entry name" value="GlmU-like"/>
</dbReference>
<dbReference type="InterPro" id="IPR023917">
    <property type="entry name" value="Bifunctiontional_GlmU_bac-type"/>
</dbReference>
<evidence type="ECO:0000313" key="3">
    <source>
        <dbReference type="EMBL" id="PQA58191.1"/>
    </source>
</evidence>
<protein>
    <submittedName>
        <fullName evidence="3">Glucose-1-phosphate thymidylyltransferase</fullName>
    </submittedName>
</protein>
<dbReference type="Pfam" id="PF13562">
    <property type="entry name" value="NTP_transf_4"/>
    <property type="match status" value="1"/>
</dbReference>
<evidence type="ECO:0000256" key="2">
    <source>
        <dbReference type="ARBA" id="ARBA00023315"/>
    </source>
</evidence>
<dbReference type="EMBL" id="PTRA01000001">
    <property type="protein sequence ID" value="PQA58191.1"/>
    <property type="molecule type" value="Genomic_DNA"/>
</dbReference>
<dbReference type="InterPro" id="IPR011004">
    <property type="entry name" value="Trimer_LpxA-like_sf"/>
</dbReference>
<comment type="caution">
    <text evidence="3">The sequence shown here is derived from an EMBL/GenBank/DDBJ whole genome shotgun (WGS) entry which is preliminary data.</text>
</comment>
<dbReference type="SUPFAM" id="SSF51161">
    <property type="entry name" value="Trimeric LpxA-like enzymes"/>
    <property type="match status" value="1"/>
</dbReference>
<reference evidence="4" key="1">
    <citation type="submission" date="2018-02" db="EMBL/GenBank/DDBJ databases">
        <title>Genome sequencing of Solimonas sp. HR-BB.</title>
        <authorList>
            <person name="Lee Y."/>
            <person name="Jeon C.O."/>
        </authorList>
    </citation>
    <scope>NUCLEOTIDE SEQUENCE [LARGE SCALE GENOMIC DNA]</scope>
    <source>
        <strain evidence="4">HR-U</strain>
    </source>
</reference>
<dbReference type="AlphaFoldDB" id="A0A2S7IKA6"/>
<dbReference type="Proteomes" id="UP000239590">
    <property type="component" value="Unassembled WGS sequence"/>
</dbReference>
<evidence type="ECO:0000256" key="1">
    <source>
        <dbReference type="ARBA" id="ARBA00022679"/>
    </source>
</evidence>
<name>A0A2S7IKA6_9BACT</name>
<keyword evidence="4" id="KW-1185">Reference proteome</keyword>
<sequence>MINYVLFDGPKIRPHLLPLVFTRPMAELRVGIRTITEKWTDWLGVKPTHYTQPYLQGKYPYKKSSDTIYLHGGLCPNERLVRSLEQLKPGEALLQGPILLAVRAKHIALEDLVHDNPNFQKQYYWDKVTVIQRLPDLVVHNGEQIKTDFDRITAGRTSEPITDRFTAYYNEEQIFIEEGVQIRSAILNAENGPIYLGKDVQVQDGVIIQGPFAALEGAVINLGGKMRKSTTIGPHCKVGGEVSMSILMGHSNKGHDGFLGNSYLAEWCNLGANTNNSNLKNDYGNVKLYDYTTKQLEDTGRQFVGLFMGDYSKAGISTMFNTGTVVGINVNLFGAGFPPKHIPSFSWGGADTGFEPYRFSKAVDVARNTMDRRGRLFTEEEEDIWRAVYALEQNEIPHVPDVDED</sequence>
<dbReference type="OrthoDB" id="9784832at2"/>